<evidence type="ECO:0000313" key="1">
    <source>
        <dbReference type="EMBL" id="VVC45338.1"/>
    </source>
</evidence>
<dbReference type="AlphaFoldDB" id="A0A5E4NNJ1"/>
<evidence type="ECO:0008006" key="3">
    <source>
        <dbReference type="Google" id="ProtNLM"/>
    </source>
</evidence>
<protein>
    <recommendedName>
        <fullName evidence="3">DUF4371 domain-containing protein</fullName>
    </recommendedName>
</protein>
<dbReference type="Proteomes" id="UP000325440">
    <property type="component" value="Unassembled WGS sequence"/>
</dbReference>
<accession>A0A5E4NNJ1</accession>
<sequence>MKPIIQTIRFCGRQPIGLQGHENWGRITMDEPNKNDVKDVTGLGLVTTLQNALEKLSFNLDKLRGQGYDGAAAMRGSFRGVQVTKLESLCETRWDLRHELVLIFKEFLESTVAALEQLQTEGARGTDLTRTNDLSAVHKPIETITLTFQKMRENCSDVFGDIYNESKAIATLLNADEQKITLMSVDFYMDDWPGYKDSVEASTIYGSVEPSSRPSTSTEFFVMKHYILISTNC</sequence>
<organism evidence="1 2">
    <name type="scientific">Cinara cedri</name>
    <dbReference type="NCBI Taxonomy" id="506608"/>
    <lineage>
        <taxon>Eukaryota</taxon>
        <taxon>Metazoa</taxon>
        <taxon>Ecdysozoa</taxon>
        <taxon>Arthropoda</taxon>
        <taxon>Hexapoda</taxon>
        <taxon>Insecta</taxon>
        <taxon>Pterygota</taxon>
        <taxon>Neoptera</taxon>
        <taxon>Paraneoptera</taxon>
        <taxon>Hemiptera</taxon>
        <taxon>Sternorrhyncha</taxon>
        <taxon>Aphidomorpha</taxon>
        <taxon>Aphidoidea</taxon>
        <taxon>Aphididae</taxon>
        <taxon>Lachninae</taxon>
        <taxon>Cinara</taxon>
    </lineage>
</organism>
<name>A0A5E4NNJ1_9HEMI</name>
<evidence type="ECO:0000313" key="2">
    <source>
        <dbReference type="Proteomes" id="UP000325440"/>
    </source>
</evidence>
<proteinExistence type="predicted"/>
<dbReference type="EMBL" id="CABPRJ010002399">
    <property type="protein sequence ID" value="VVC45338.1"/>
    <property type="molecule type" value="Genomic_DNA"/>
</dbReference>
<reference evidence="1 2" key="1">
    <citation type="submission" date="2019-08" db="EMBL/GenBank/DDBJ databases">
        <authorList>
            <person name="Alioto T."/>
            <person name="Alioto T."/>
            <person name="Gomez Garrido J."/>
        </authorList>
    </citation>
    <scope>NUCLEOTIDE SEQUENCE [LARGE SCALE GENOMIC DNA]</scope>
</reference>
<gene>
    <name evidence="1" type="ORF">CINCED_3A015430</name>
</gene>
<keyword evidence="2" id="KW-1185">Reference proteome</keyword>
<dbReference type="OrthoDB" id="6614843at2759"/>